<proteinExistence type="inferred from homology"/>
<dbReference type="OrthoDB" id="1739608at2759"/>
<sequence length="101" mass="11412">KSENTLAYLAAMRGKSMAFVGDSLARNHMQSLICLLTRVEKPTPKSPSDDGVYRYVKHNFTVANFWAPFLVRPEMIEEDGPTHTGLWNLYLDEPDAARRGV</sequence>
<evidence type="ECO:0000259" key="2">
    <source>
        <dbReference type="Pfam" id="PF13839"/>
    </source>
</evidence>
<feature type="domain" description="Trichome birefringence-like C-terminal" evidence="2">
    <location>
        <begin position="6"/>
        <end position="97"/>
    </location>
</feature>
<accession>A0A5J9TK70</accession>
<dbReference type="Proteomes" id="UP000324897">
    <property type="component" value="Chromosome 3"/>
</dbReference>
<dbReference type="Pfam" id="PF13839">
    <property type="entry name" value="PC-Esterase"/>
    <property type="match status" value="1"/>
</dbReference>
<reference evidence="3 4" key="1">
    <citation type="journal article" date="2019" name="Sci. Rep.">
        <title>A high-quality genome of Eragrostis curvula grass provides insights into Poaceae evolution and supports new strategies to enhance forage quality.</title>
        <authorList>
            <person name="Carballo J."/>
            <person name="Santos B.A.C.M."/>
            <person name="Zappacosta D."/>
            <person name="Garbus I."/>
            <person name="Selva J.P."/>
            <person name="Gallo C.A."/>
            <person name="Diaz A."/>
            <person name="Albertini E."/>
            <person name="Caccamo M."/>
            <person name="Echenique V."/>
        </authorList>
    </citation>
    <scope>NUCLEOTIDE SEQUENCE [LARGE SCALE GENOMIC DNA]</scope>
    <source>
        <strain evidence="4">cv. Victoria</strain>
        <tissue evidence="3">Leaf</tissue>
    </source>
</reference>
<evidence type="ECO:0000313" key="4">
    <source>
        <dbReference type="Proteomes" id="UP000324897"/>
    </source>
</evidence>
<name>A0A5J9TK70_9POAL</name>
<comment type="caution">
    <text evidence="3">The sequence shown here is derived from an EMBL/GenBank/DDBJ whole genome shotgun (WGS) entry which is preliminary data.</text>
</comment>
<dbReference type="PANTHER" id="PTHR32285:SF148">
    <property type="entry name" value="OS01G0653100 PROTEIN"/>
    <property type="match status" value="1"/>
</dbReference>
<protein>
    <recommendedName>
        <fullName evidence="2">Trichome birefringence-like C-terminal domain-containing protein</fullName>
    </recommendedName>
</protein>
<dbReference type="AlphaFoldDB" id="A0A5J9TK70"/>
<evidence type="ECO:0000313" key="3">
    <source>
        <dbReference type="EMBL" id="TVU11674.1"/>
    </source>
</evidence>
<organism evidence="3 4">
    <name type="scientific">Eragrostis curvula</name>
    <name type="common">weeping love grass</name>
    <dbReference type="NCBI Taxonomy" id="38414"/>
    <lineage>
        <taxon>Eukaryota</taxon>
        <taxon>Viridiplantae</taxon>
        <taxon>Streptophyta</taxon>
        <taxon>Embryophyta</taxon>
        <taxon>Tracheophyta</taxon>
        <taxon>Spermatophyta</taxon>
        <taxon>Magnoliopsida</taxon>
        <taxon>Liliopsida</taxon>
        <taxon>Poales</taxon>
        <taxon>Poaceae</taxon>
        <taxon>PACMAD clade</taxon>
        <taxon>Chloridoideae</taxon>
        <taxon>Eragrostideae</taxon>
        <taxon>Eragrostidinae</taxon>
        <taxon>Eragrostis</taxon>
    </lineage>
</organism>
<dbReference type="PANTHER" id="PTHR32285">
    <property type="entry name" value="PROTEIN TRICHOME BIREFRINGENCE-LIKE 9-RELATED"/>
    <property type="match status" value="1"/>
</dbReference>
<dbReference type="GO" id="GO:0005794">
    <property type="term" value="C:Golgi apparatus"/>
    <property type="evidence" value="ECO:0007669"/>
    <property type="project" value="TreeGrafter"/>
</dbReference>
<dbReference type="Gramene" id="TVU11674">
    <property type="protein sequence ID" value="TVU11674"/>
    <property type="gene ID" value="EJB05_45274"/>
</dbReference>
<keyword evidence="4" id="KW-1185">Reference proteome</keyword>
<dbReference type="EMBL" id="RWGY01000039">
    <property type="protein sequence ID" value="TVU11674.1"/>
    <property type="molecule type" value="Genomic_DNA"/>
</dbReference>
<comment type="similarity">
    <text evidence="1">Belongs to the PC-esterase family. TBL subfamily.</text>
</comment>
<dbReference type="GO" id="GO:0016413">
    <property type="term" value="F:O-acetyltransferase activity"/>
    <property type="evidence" value="ECO:0007669"/>
    <property type="project" value="InterPro"/>
</dbReference>
<feature type="non-terminal residue" evidence="3">
    <location>
        <position position="1"/>
    </location>
</feature>
<evidence type="ECO:0000256" key="1">
    <source>
        <dbReference type="ARBA" id="ARBA00007727"/>
    </source>
</evidence>
<dbReference type="InterPro" id="IPR026057">
    <property type="entry name" value="TBL_C"/>
</dbReference>
<dbReference type="InterPro" id="IPR029962">
    <property type="entry name" value="TBL"/>
</dbReference>
<gene>
    <name evidence="3" type="ORF">EJB05_45274</name>
</gene>